<geneLocation type="plasmid" evidence="2">
    <name>pCBMA213_1</name>
</geneLocation>
<organism evidence="2">
    <name type="scientific">Mycolicibacterium sp. CBMA 213</name>
    <dbReference type="NCBI Taxonomy" id="1968788"/>
    <lineage>
        <taxon>Bacteria</taxon>
        <taxon>Bacillati</taxon>
        <taxon>Actinomycetota</taxon>
        <taxon>Actinomycetes</taxon>
        <taxon>Mycobacteriales</taxon>
        <taxon>Mycobacteriaceae</taxon>
        <taxon>Mycolicibacterium</taxon>
    </lineage>
</organism>
<proteinExistence type="predicted"/>
<keyword evidence="1" id="KW-1133">Transmembrane helix</keyword>
<evidence type="ECO:0000256" key="1">
    <source>
        <dbReference type="SAM" id="Phobius"/>
    </source>
</evidence>
<dbReference type="RefSeq" id="WP_155921948.1">
    <property type="nucleotide sequence ID" value="NZ_MZMR01000001.1"/>
</dbReference>
<protein>
    <submittedName>
        <fullName evidence="2">Uncharacterized protein</fullName>
    </submittedName>
</protein>
<name>A0A343VRI5_9MYCO</name>
<keyword evidence="1" id="KW-0812">Transmembrane</keyword>
<keyword evidence="2" id="KW-0614">Plasmid</keyword>
<feature type="transmembrane region" description="Helical" evidence="1">
    <location>
        <begin position="21"/>
        <end position="41"/>
    </location>
</feature>
<evidence type="ECO:0000313" key="2">
    <source>
        <dbReference type="EMBL" id="AVN58509.1"/>
    </source>
</evidence>
<dbReference type="AlphaFoldDB" id="A0A343VRI5"/>
<reference evidence="2" key="1">
    <citation type="journal article" date="2018" name="Front. Microbiol.">
        <title>Beyond the Limits: tRNA Array Units in Mycobacterium Genomes.</title>
        <authorList>
            <person name="Morgado S.M."/>
            <person name="Vicente A.C."/>
        </authorList>
    </citation>
    <scope>NUCLEOTIDE SEQUENCE</scope>
    <source>
        <strain evidence="2">CBMA 213</strain>
        <plasmid evidence="2">pCBMA213_1</plasmid>
    </source>
</reference>
<keyword evidence="1" id="KW-0472">Membrane</keyword>
<accession>A0A343VRI5</accession>
<sequence length="98" mass="10340">MDANPEHLPSSEAFTTFRMPAGLVDMGLVLAVVVLVLHTLWEAATATGSFADVPGVMRGGVAAGVVYLAVRCARAGLKYWRRHGRPGGIGPAIERIDP</sequence>
<gene>
    <name evidence="2" type="ORF">B5P44_p00214</name>
</gene>
<dbReference type="EMBL" id="MF600313">
    <property type="protein sequence ID" value="AVN58509.1"/>
    <property type="molecule type" value="Genomic_DNA"/>
</dbReference>